<comment type="function">
    <text evidence="2">Catalyzes the dismutation of two molecules of 6,7-dimethyl-8-ribityllumazine, resulting in the formation of riboflavin and 5-amino-6-(D-ribitylamino)uracil.</text>
</comment>
<dbReference type="PANTHER" id="PTHR21098">
    <property type="entry name" value="RIBOFLAVIN SYNTHASE ALPHA CHAIN"/>
    <property type="match status" value="1"/>
</dbReference>
<proteinExistence type="predicted"/>
<evidence type="ECO:0000256" key="9">
    <source>
        <dbReference type="ARBA" id="ARBA00022737"/>
    </source>
</evidence>
<dbReference type="Proteomes" id="UP001144805">
    <property type="component" value="Unassembled WGS sequence"/>
</dbReference>
<evidence type="ECO:0000256" key="11">
    <source>
        <dbReference type="PROSITE-ProRule" id="PRU00524"/>
    </source>
</evidence>
<dbReference type="EMBL" id="JAPKNK010000002">
    <property type="protein sequence ID" value="MCX5568663.1"/>
    <property type="molecule type" value="Genomic_DNA"/>
</dbReference>
<keyword evidence="7" id="KW-0686">Riboflavin biosynthesis</keyword>
<dbReference type="FunFam" id="2.40.30.20:FF:000003">
    <property type="entry name" value="Riboflavin synthase, alpha subunit"/>
    <property type="match status" value="1"/>
</dbReference>
<evidence type="ECO:0000256" key="6">
    <source>
        <dbReference type="ARBA" id="ARBA00013950"/>
    </source>
</evidence>
<evidence type="ECO:0000256" key="5">
    <source>
        <dbReference type="ARBA" id="ARBA00012827"/>
    </source>
</evidence>
<dbReference type="GO" id="GO:0004746">
    <property type="term" value="F:riboflavin synthase activity"/>
    <property type="evidence" value="ECO:0007669"/>
    <property type="project" value="UniProtKB-UniRule"/>
</dbReference>
<reference evidence="13" key="1">
    <citation type="submission" date="2022-11" db="EMBL/GenBank/DDBJ databases">
        <title>Biodiversity and phylogenetic relationships of bacteria.</title>
        <authorList>
            <person name="Machado R.A.R."/>
            <person name="Bhat A."/>
            <person name="Loulou A."/>
            <person name="Kallel S."/>
        </authorList>
    </citation>
    <scope>NUCLEOTIDE SEQUENCE</scope>
    <source>
        <strain evidence="13">K-TC2</strain>
    </source>
</reference>
<dbReference type="InterPro" id="IPR023366">
    <property type="entry name" value="ATP_synth_asu-like_sf"/>
</dbReference>
<dbReference type="SUPFAM" id="SSF63380">
    <property type="entry name" value="Riboflavin synthase domain-like"/>
    <property type="match status" value="2"/>
</dbReference>
<evidence type="ECO:0000313" key="13">
    <source>
        <dbReference type="EMBL" id="MCX5568663.1"/>
    </source>
</evidence>
<evidence type="ECO:0000256" key="4">
    <source>
        <dbReference type="ARBA" id="ARBA00011233"/>
    </source>
</evidence>
<evidence type="ECO:0000256" key="2">
    <source>
        <dbReference type="ARBA" id="ARBA00002803"/>
    </source>
</evidence>
<dbReference type="AlphaFoldDB" id="A0A9X3E2N7"/>
<dbReference type="InterPro" id="IPR026017">
    <property type="entry name" value="Lumazine-bd_dom"/>
</dbReference>
<evidence type="ECO:0000256" key="1">
    <source>
        <dbReference type="ARBA" id="ARBA00000968"/>
    </source>
</evidence>
<dbReference type="InterPro" id="IPR001783">
    <property type="entry name" value="Lumazine-bd"/>
</dbReference>
<dbReference type="Pfam" id="PF00677">
    <property type="entry name" value="Lum_binding"/>
    <property type="match status" value="2"/>
</dbReference>
<evidence type="ECO:0000313" key="14">
    <source>
        <dbReference type="Proteomes" id="UP001144805"/>
    </source>
</evidence>
<organism evidence="13 14">
    <name type="scientific">Kaistia nematophila</name>
    <dbReference type="NCBI Taxonomy" id="2994654"/>
    <lineage>
        <taxon>Bacteria</taxon>
        <taxon>Pseudomonadati</taxon>
        <taxon>Pseudomonadota</taxon>
        <taxon>Alphaproteobacteria</taxon>
        <taxon>Hyphomicrobiales</taxon>
        <taxon>Kaistiaceae</taxon>
        <taxon>Kaistia</taxon>
    </lineage>
</organism>
<dbReference type="EC" id="2.5.1.9" evidence="5 10"/>
<keyword evidence="14" id="KW-1185">Reference proteome</keyword>
<gene>
    <name evidence="13" type="ORF">OSH07_05625</name>
</gene>
<dbReference type="PROSITE" id="PS51177">
    <property type="entry name" value="LUMAZINE_BIND"/>
    <property type="match status" value="2"/>
</dbReference>
<dbReference type="NCBIfam" id="NF006767">
    <property type="entry name" value="PRK09289.1"/>
    <property type="match status" value="1"/>
</dbReference>
<evidence type="ECO:0000256" key="3">
    <source>
        <dbReference type="ARBA" id="ARBA00004887"/>
    </source>
</evidence>
<dbReference type="InterPro" id="IPR017938">
    <property type="entry name" value="Riboflavin_synthase-like_b-brl"/>
</dbReference>
<dbReference type="RefSeq" id="WP_266337635.1">
    <property type="nucleotide sequence ID" value="NZ_JAPKNK010000002.1"/>
</dbReference>
<protein>
    <recommendedName>
        <fullName evidence="6 10">Riboflavin synthase</fullName>
        <ecNumber evidence="5 10">2.5.1.9</ecNumber>
    </recommendedName>
</protein>
<dbReference type="FunFam" id="2.40.30.20:FF:000004">
    <property type="entry name" value="Riboflavin synthase, alpha subunit"/>
    <property type="match status" value="1"/>
</dbReference>
<feature type="repeat" description="Lumazine-binding" evidence="11">
    <location>
        <begin position="102"/>
        <end position="200"/>
    </location>
</feature>
<feature type="domain" description="Lumazine-binding" evidence="12">
    <location>
        <begin position="1"/>
        <end position="101"/>
    </location>
</feature>
<evidence type="ECO:0000259" key="12">
    <source>
        <dbReference type="PROSITE" id="PS51177"/>
    </source>
</evidence>
<dbReference type="NCBIfam" id="TIGR00187">
    <property type="entry name" value="ribE"/>
    <property type="match status" value="1"/>
</dbReference>
<evidence type="ECO:0000256" key="8">
    <source>
        <dbReference type="ARBA" id="ARBA00022679"/>
    </source>
</evidence>
<name>A0A9X3E2N7_9HYPH</name>
<feature type="domain" description="Lumazine-binding" evidence="12">
    <location>
        <begin position="102"/>
        <end position="200"/>
    </location>
</feature>
<dbReference type="PIRSF" id="PIRSF000498">
    <property type="entry name" value="Riboflavin_syn_A"/>
    <property type="match status" value="1"/>
</dbReference>
<comment type="pathway">
    <text evidence="3">Cofactor biosynthesis; riboflavin biosynthesis; riboflavin from 2-hydroxy-3-oxobutyl phosphate and 5-amino-6-(D-ribitylamino)uracil: step 2/2.</text>
</comment>
<feature type="repeat" description="Lumazine-binding" evidence="11">
    <location>
        <begin position="1"/>
        <end position="101"/>
    </location>
</feature>
<evidence type="ECO:0000256" key="10">
    <source>
        <dbReference type="NCBIfam" id="TIGR00187"/>
    </source>
</evidence>
<keyword evidence="8 13" id="KW-0808">Transferase</keyword>
<comment type="caution">
    <text evidence="13">The sequence shown here is derived from an EMBL/GenBank/DDBJ whole genome shotgun (WGS) entry which is preliminary data.</text>
</comment>
<comment type="catalytic activity">
    <reaction evidence="1">
        <text>2 6,7-dimethyl-8-(1-D-ribityl)lumazine + H(+) = 5-amino-6-(D-ribitylamino)uracil + riboflavin</text>
        <dbReference type="Rhea" id="RHEA:20772"/>
        <dbReference type="ChEBI" id="CHEBI:15378"/>
        <dbReference type="ChEBI" id="CHEBI:15934"/>
        <dbReference type="ChEBI" id="CHEBI:57986"/>
        <dbReference type="ChEBI" id="CHEBI:58201"/>
        <dbReference type="EC" id="2.5.1.9"/>
    </reaction>
</comment>
<dbReference type="GO" id="GO:0009231">
    <property type="term" value="P:riboflavin biosynthetic process"/>
    <property type="evidence" value="ECO:0007669"/>
    <property type="project" value="UniProtKB-KW"/>
</dbReference>
<evidence type="ECO:0000256" key="7">
    <source>
        <dbReference type="ARBA" id="ARBA00022619"/>
    </source>
</evidence>
<dbReference type="CDD" id="cd00402">
    <property type="entry name" value="Riboflavin_synthase_like"/>
    <property type="match status" value="1"/>
</dbReference>
<sequence>MFTGIISDVGKVTAIERRNDVNRITIDSRYDAATIDIGASIACAGVCLTVISIDPQPNGRTRFDVEAAPETLALTEVGNWQAGEAINLERALKLGDELGGHMVSGHVDGLATIVSREELGETTRFVFEAPASLARFIATKGSVALDGTSLTVNWVEGNRFSVLLIPHTLSPDVTTWGARKVDDRVHLEVDQMARYVARLTEAS</sequence>
<dbReference type="NCBIfam" id="NF009566">
    <property type="entry name" value="PRK13020.1"/>
    <property type="match status" value="1"/>
</dbReference>
<keyword evidence="9" id="KW-0677">Repeat</keyword>
<accession>A0A9X3E2N7</accession>
<dbReference type="PANTHER" id="PTHR21098:SF12">
    <property type="entry name" value="RIBOFLAVIN SYNTHASE"/>
    <property type="match status" value="1"/>
</dbReference>
<comment type="subunit">
    <text evidence="4">Homotrimer.</text>
</comment>
<dbReference type="Gene3D" id="2.40.30.20">
    <property type="match status" value="2"/>
</dbReference>